<accession>A0A0L6UKU3</accession>
<keyword evidence="1" id="KW-0812">Transmembrane</keyword>
<evidence type="ECO:0000313" key="3">
    <source>
        <dbReference type="Proteomes" id="UP000037035"/>
    </source>
</evidence>
<sequence>MVNIILVGQVSAERLDLVGGGPLLILKSEALLLQGISLRDLCYMMLFLGVSSCTRTFQSHIQQSTCVPGTCFKPGHLYLLLCHVSYPKHLLAFRTFHHNLPHPIFRPLQPIIPKILTLIVGSNLCSIPDILSYLHNCCPSALYILSCACTHLLKIPLPCAFGIVKQMEHHTGSHRAPISKPQRRFSTCISILYYFPIMHRACYILSYPPTLETGAVFHLCYNAKSTLKRKMYGYEELGYTTWMGTEEMVCMGILCQGHKRTWFGWKMDNVRETLLSTRITEVRTNYEGKYFIRVFNLLAEGNNHVRRKKEGRRKVTREAETPRVGHLALANQKTPLEVRTWPITGCYLDGSDSDQSEHRIQIKYYKNPSLFNIKVGDPPPTKSNLSTLTKHSLEFCLERLSGGSSTTTTITSIGRCQISAPRLLRPLLRTQPSQCVHTDPDESLSSEPTCLTSSATSIDLTPPTPWALSRSQSTASQRTCGTVLLSFSLIAFFSLISCSSVLFCELCGGFCLFLFLCDPLGISCFLVLSSYSLVCLCLMKYTLVVTQKYNRKFSSDLRATTKAYPLVVASIVIRVVDVDCRTQTCNPSVHARCLNPLIHWGSQDNHKEQQRFSLFCLGNCSPFFPLLHIHPIIGSRIPACGSLSFLKIKRGTQPLQDSLPLSSVCTAAQGLSNIWGVPNFEKFFKKKKLWVGVRHTISAFPQLSIYEINTSHLNFVFVPWSDLAA</sequence>
<dbReference type="Proteomes" id="UP000037035">
    <property type="component" value="Unassembled WGS sequence"/>
</dbReference>
<name>A0A0L6UKU3_9BASI</name>
<keyword evidence="3" id="KW-1185">Reference proteome</keyword>
<evidence type="ECO:0000256" key="1">
    <source>
        <dbReference type="SAM" id="Phobius"/>
    </source>
</evidence>
<keyword evidence="1" id="KW-1133">Transmembrane helix</keyword>
<dbReference type="VEuPathDB" id="FungiDB:VP01_567g4"/>
<feature type="transmembrane region" description="Helical" evidence="1">
    <location>
        <begin position="483"/>
        <end position="503"/>
    </location>
</feature>
<dbReference type="EMBL" id="LAVV01010918">
    <property type="protein sequence ID" value="KNZ48425.1"/>
    <property type="molecule type" value="Genomic_DNA"/>
</dbReference>
<reference evidence="2 3" key="1">
    <citation type="submission" date="2015-08" db="EMBL/GenBank/DDBJ databases">
        <title>Next Generation Sequencing and Analysis of the Genome of Puccinia sorghi L Schw, the Causal Agent of Maize Common Rust.</title>
        <authorList>
            <person name="Rochi L."/>
            <person name="Burguener G."/>
            <person name="Darino M."/>
            <person name="Turjanski A."/>
            <person name="Kreff E."/>
            <person name="Dieguez M.J."/>
            <person name="Sacco F."/>
        </authorList>
    </citation>
    <scope>NUCLEOTIDE SEQUENCE [LARGE SCALE GENOMIC DNA]</scope>
    <source>
        <strain evidence="2 3">RO10H11247</strain>
    </source>
</reference>
<keyword evidence="1" id="KW-0472">Membrane</keyword>
<gene>
    <name evidence="2" type="ORF">VP01_567g4</name>
</gene>
<evidence type="ECO:0000313" key="2">
    <source>
        <dbReference type="EMBL" id="KNZ48425.1"/>
    </source>
</evidence>
<feature type="transmembrane region" description="Helical" evidence="1">
    <location>
        <begin position="510"/>
        <end position="534"/>
    </location>
</feature>
<dbReference type="AlphaFoldDB" id="A0A0L6UKU3"/>
<protein>
    <submittedName>
        <fullName evidence="2">Uncharacterized protein</fullName>
    </submittedName>
</protein>
<organism evidence="2 3">
    <name type="scientific">Puccinia sorghi</name>
    <dbReference type="NCBI Taxonomy" id="27349"/>
    <lineage>
        <taxon>Eukaryota</taxon>
        <taxon>Fungi</taxon>
        <taxon>Dikarya</taxon>
        <taxon>Basidiomycota</taxon>
        <taxon>Pucciniomycotina</taxon>
        <taxon>Pucciniomycetes</taxon>
        <taxon>Pucciniales</taxon>
        <taxon>Pucciniaceae</taxon>
        <taxon>Puccinia</taxon>
    </lineage>
</organism>
<comment type="caution">
    <text evidence="2">The sequence shown here is derived from an EMBL/GenBank/DDBJ whole genome shotgun (WGS) entry which is preliminary data.</text>
</comment>
<proteinExistence type="predicted"/>